<gene>
    <name evidence="1" type="ORF">NIES37_58980</name>
</gene>
<accession>A0A1Z4N868</accession>
<name>A0A1Z4N868_9CYAN</name>
<dbReference type="EMBL" id="AP018248">
    <property type="protein sequence ID" value="BAZ01891.1"/>
    <property type="molecule type" value="Genomic_DNA"/>
</dbReference>
<organism evidence="1 2">
    <name type="scientific">Tolypothrix tenuis PCC 7101</name>
    <dbReference type="NCBI Taxonomy" id="231146"/>
    <lineage>
        <taxon>Bacteria</taxon>
        <taxon>Bacillati</taxon>
        <taxon>Cyanobacteriota</taxon>
        <taxon>Cyanophyceae</taxon>
        <taxon>Nostocales</taxon>
        <taxon>Tolypothrichaceae</taxon>
        <taxon>Tolypothrix</taxon>
    </lineage>
</organism>
<sequence length="63" mass="6731">MKTKKHNSTKHLKDNKIMQLSHFTELSDSELEIVVGGWGDPLQPPPPGGTGGGCTGFRVLGSI</sequence>
<dbReference type="KEGG" id="ttq:NIES37_58980"/>
<proteinExistence type="predicted"/>
<dbReference type="Proteomes" id="UP000218785">
    <property type="component" value="Chromosome"/>
</dbReference>
<dbReference type="AlphaFoldDB" id="A0A1Z4N868"/>
<reference evidence="1 2" key="1">
    <citation type="submission" date="2017-06" db="EMBL/GenBank/DDBJ databases">
        <title>Genome sequencing of cyanobaciteial culture collection at National Institute for Environmental Studies (NIES).</title>
        <authorList>
            <person name="Hirose Y."/>
            <person name="Shimura Y."/>
            <person name="Fujisawa T."/>
            <person name="Nakamura Y."/>
            <person name="Kawachi M."/>
        </authorList>
    </citation>
    <scope>NUCLEOTIDE SEQUENCE [LARGE SCALE GENOMIC DNA]</scope>
    <source>
        <strain evidence="1 2">NIES-37</strain>
    </source>
</reference>
<evidence type="ECO:0000313" key="2">
    <source>
        <dbReference type="Proteomes" id="UP000218785"/>
    </source>
</evidence>
<keyword evidence="2" id="KW-1185">Reference proteome</keyword>
<dbReference type="RefSeq" id="WP_096581742.1">
    <property type="nucleotide sequence ID" value="NZ_CAWNJS010000001.1"/>
</dbReference>
<evidence type="ECO:0000313" key="1">
    <source>
        <dbReference type="EMBL" id="BAZ01891.1"/>
    </source>
</evidence>
<protein>
    <recommendedName>
        <fullName evidence="3">Bacteriocin-type signal sequence</fullName>
    </recommendedName>
</protein>
<evidence type="ECO:0008006" key="3">
    <source>
        <dbReference type="Google" id="ProtNLM"/>
    </source>
</evidence>